<name>A0AAE7RX61_9CAUD</name>
<gene>
    <name evidence="1" type="primary">gp_16469</name>
</gene>
<keyword evidence="2" id="KW-1185">Reference proteome</keyword>
<protein>
    <submittedName>
        <fullName evidence="1">SWI2/SNF2 ATPase, non-canonical Walker A motif</fullName>
    </submittedName>
</protein>
<dbReference type="KEGG" id="vg:75691200"/>
<dbReference type="RefSeq" id="YP_010359271.1">
    <property type="nucleotide sequence ID" value="NC_062771.1"/>
</dbReference>
<sequence>MNLKAFNDGLLRVLSIKNSSNTELETSVDEWIITSPLCDTIDELIYRYNGINCNQSKLKVHKLYISGTIEEAALKKEKLSPNHQIIENVNSNICAQNFDDIIC</sequence>
<dbReference type="EMBL" id="MZ130481">
    <property type="protein sequence ID" value="QWM89699.1"/>
    <property type="molecule type" value="Genomic_DNA"/>
</dbReference>
<dbReference type="GeneID" id="75691200"/>
<organism evidence="1 2">
    <name type="scientific">uncultured phage cr99_1</name>
    <dbReference type="NCBI Taxonomy" id="2986399"/>
    <lineage>
        <taxon>Viruses</taxon>
        <taxon>Duplodnaviria</taxon>
        <taxon>Heunggongvirae</taxon>
        <taxon>Uroviricota</taxon>
        <taxon>Caudoviricetes</taxon>
        <taxon>Crassvirales</taxon>
        <taxon>Intestiviridae</taxon>
        <taxon>Crudevirinae</taxon>
        <taxon>Carjivirus</taxon>
        <taxon>Carjivirus hominis</taxon>
    </lineage>
</organism>
<evidence type="ECO:0000313" key="2">
    <source>
        <dbReference type="Proteomes" id="UP000827427"/>
    </source>
</evidence>
<proteinExistence type="predicted"/>
<reference evidence="1 2" key="1">
    <citation type="submission" date="2021-04" db="EMBL/GenBank/DDBJ databases">
        <authorList>
            <person name="Shkoporov A.N."/>
            <person name="Stockdale S.R."/>
            <person name="Guerin E."/>
            <person name="Ross R.P."/>
            <person name="Hill C."/>
        </authorList>
    </citation>
    <scope>NUCLEOTIDE SEQUENCE [LARGE SCALE GENOMIC DNA]</scope>
    <source>
        <strain evidence="2">cr99_1</strain>
    </source>
</reference>
<accession>A0AAE7RX61</accession>
<dbReference type="Proteomes" id="UP000827427">
    <property type="component" value="Segment"/>
</dbReference>
<evidence type="ECO:0000313" key="1">
    <source>
        <dbReference type="EMBL" id="QWM89699.1"/>
    </source>
</evidence>